<dbReference type="UniPathway" id="UPA00375"/>
<protein>
    <recommendedName>
        <fullName evidence="6">tRNA wybutosine-synthesizing protein 4</fullName>
        <ecNumber evidence="5">2.1.1.290</ecNumber>
        <ecNumber evidence="4">2.3.1.231</ecNumber>
    </recommendedName>
    <alternativeName>
        <fullName evidence="12">tRNA(Phe) (7-(3-amino-3-(methoxycarbonyl)propyl)wyosine(37)-N)-methoxycarbonyltransferase</fullName>
    </alternativeName>
    <alternativeName>
        <fullName evidence="11">tRNA(Phe) (7-(3-amino-3-carboxypropyl)wyosine(37)-O)-methyltransferase</fullName>
    </alternativeName>
</protein>
<comment type="catalytic activity">
    <reaction evidence="1">
        <text>7-[(3S)-3-amino-3-carboxypropyl]wyosine(37) in tRNA(Phe) + S-adenosyl-L-methionine = 7-[(3S)-(3-amino-3-methoxycarbonyl)propyl]wyosine(37) in tRNA(Phe) + S-adenosyl-L-homocysteine</text>
        <dbReference type="Rhea" id="RHEA:36903"/>
        <dbReference type="Rhea" id="RHEA-COMP:10379"/>
        <dbReference type="Rhea" id="RHEA-COMP:11844"/>
        <dbReference type="ChEBI" id="CHEBI:57856"/>
        <dbReference type="ChEBI" id="CHEBI:59789"/>
        <dbReference type="ChEBI" id="CHEBI:73543"/>
        <dbReference type="ChEBI" id="CHEBI:74275"/>
        <dbReference type="EC" id="2.1.1.290"/>
    </reaction>
</comment>
<reference evidence="14 15" key="1">
    <citation type="submission" date="2016-05" db="EMBL/GenBank/DDBJ databases">
        <title>Genome sequencing of Trichophyton rubrum CMCC(F)T1i isolated from hair.</title>
        <authorList>
            <person name="Zhan P."/>
            <person name="Tao Y."/>
            <person name="Liu W."/>
        </authorList>
    </citation>
    <scope>NUCLEOTIDE SEQUENCE [LARGE SCALE GENOMIC DNA]</scope>
    <source>
        <strain evidence="15">CMCC(F)T1i</strain>
    </source>
</reference>
<dbReference type="Proteomes" id="UP000243015">
    <property type="component" value="Unassembled WGS sequence"/>
</dbReference>
<evidence type="ECO:0000256" key="4">
    <source>
        <dbReference type="ARBA" id="ARBA00012155"/>
    </source>
</evidence>
<dbReference type="InterPro" id="IPR011043">
    <property type="entry name" value="Gal_Oxase/kelch_b-propeller"/>
</dbReference>
<dbReference type="SUPFAM" id="SSF50965">
    <property type="entry name" value="Galactose oxidase, central domain"/>
    <property type="match status" value="1"/>
</dbReference>
<dbReference type="AlphaFoldDB" id="A0A178EXA9"/>
<organism evidence="14 15">
    <name type="scientific">Trichophyton rubrum</name>
    <name type="common">Athlete's foot fungus</name>
    <name type="synonym">Epidermophyton rubrum</name>
    <dbReference type="NCBI Taxonomy" id="5551"/>
    <lineage>
        <taxon>Eukaryota</taxon>
        <taxon>Fungi</taxon>
        <taxon>Dikarya</taxon>
        <taxon>Ascomycota</taxon>
        <taxon>Pezizomycotina</taxon>
        <taxon>Eurotiomycetes</taxon>
        <taxon>Eurotiomycetidae</taxon>
        <taxon>Onygenales</taxon>
        <taxon>Arthrodermataceae</taxon>
        <taxon>Trichophyton</taxon>
    </lineage>
</organism>
<dbReference type="Pfam" id="PF04072">
    <property type="entry name" value="LCM"/>
    <property type="match status" value="1"/>
</dbReference>
<dbReference type="Gene3D" id="2.120.10.80">
    <property type="entry name" value="Kelch-type beta propeller"/>
    <property type="match status" value="1"/>
</dbReference>
<gene>
    <name evidence="14" type="ORF">A7C99_4176</name>
</gene>
<dbReference type="PANTHER" id="PTHR46529:SF1">
    <property type="entry name" value="TRNA WYBUTOSINE-SYNTHESIZING PROTEIN 4"/>
    <property type="match status" value="1"/>
</dbReference>
<dbReference type="InterPro" id="IPR015915">
    <property type="entry name" value="Kelch-typ_b-propeller"/>
</dbReference>
<dbReference type="PANTHER" id="PTHR46529">
    <property type="entry name" value="TRNA WYBUTOSINE-SYNTHESIZING PROTEIN 4"/>
    <property type="match status" value="1"/>
</dbReference>
<dbReference type="GO" id="GO:0030488">
    <property type="term" value="P:tRNA methylation"/>
    <property type="evidence" value="ECO:0007669"/>
    <property type="project" value="TreeGrafter"/>
</dbReference>
<evidence type="ECO:0000256" key="10">
    <source>
        <dbReference type="ARBA" id="ARBA00022694"/>
    </source>
</evidence>
<dbReference type="GO" id="GO:0031591">
    <property type="term" value="P:wybutosine biosynthetic process"/>
    <property type="evidence" value="ECO:0007669"/>
    <property type="project" value="TreeGrafter"/>
</dbReference>
<evidence type="ECO:0000256" key="8">
    <source>
        <dbReference type="ARBA" id="ARBA00022679"/>
    </source>
</evidence>
<evidence type="ECO:0000256" key="2">
    <source>
        <dbReference type="ARBA" id="ARBA00004797"/>
    </source>
</evidence>
<dbReference type="Gene3D" id="3.40.50.150">
    <property type="entry name" value="Vaccinia Virus protein VP39"/>
    <property type="match status" value="1"/>
</dbReference>
<evidence type="ECO:0000256" key="13">
    <source>
        <dbReference type="ARBA" id="ARBA00049250"/>
    </source>
</evidence>
<keyword evidence="9" id="KW-0949">S-adenosyl-L-methionine</keyword>
<comment type="similarity">
    <text evidence="3">Belongs to the methyltransferase superfamily. LCMT family.</text>
</comment>
<evidence type="ECO:0000256" key="5">
    <source>
        <dbReference type="ARBA" id="ARBA00012779"/>
    </source>
</evidence>
<dbReference type="GO" id="GO:0008175">
    <property type="term" value="F:tRNA methyltransferase activity"/>
    <property type="evidence" value="ECO:0007669"/>
    <property type="project" value="TreeGrafter"/>
</dbReference>
<evidence type="ECO:0000256" key="6">
    <source>
        <dbReference type="ARBA" id="ARBA00018045"/>
    </source>
</evidence>
<comment type="catalytic activity">
    <reaction evidence="13">
        <text>7-[(3S)-(3-amino-3-methoxycarbonyl)propyl]wyosine(37) in tRNA(Phe) + S-adenosyl-L-methionine + CO2 = wybutosine(37) in tRNA(Phe) + S-adenosyl-L-homocysteine + 2 H(+)</text>
        <dbReference type="Rhea" id="RHEA:37119"/>
        <dbReference type="Rhea" id="RHEA-COMP:11844"/>
        <dbReference type="Rhea" id="RHEA-COMP:11847"/>
        <dbReference type="ChEBI" id="CHEBI:15378"/>
        <dbReference type="ChEBI" id="CHEBI:16526"/>
        <dbReference type="ChEBI" id="CHEBI:57856"/>
        <dbReference type="ChEBI" id="CHEBI:59789"/>
        <dbReference type="ChEBI" id="CHEBI:73544"/>
        <dbReference type="ChEBI" id="CHEBI:74275"/>
        <dbReference type="EC" id="2.3.1.231"/>
    </reaction>
</comment>
<evidence type="ECO:0000256" key="12">
    <source>
        <dbReference type="ARBA" id="ARBA00030847"/>
    </source>
</evidence>
<dbReference type="EC" id="2.3.1.231" evidence="4"/>
<sequence>MMRNKITELQTEKEAGMVMGTNGSSIVSKRSVERIYYKEPHFFRHFVKSSPRRAPLINRGYWLRMFAIEHTVTGFLKEVTGRPKLVINFGCGFDPLVFQLLSQNPSLCEDTIFVEIDHRKMMLEKWEAIQRSPELRELIPDAVSSSVGGPVIRAKQYIGIGCDLGNLSELERMLKSEVDTSEYSILCTAEVALTYMAVKAADALISWAARLGNDTQFGLLEQFFPDGPDHPFARTMVAHFTKWRAPIQSIHKYPTLTQQEQRFLKVGWKQARARSLWEAWSDPSFIDAETRASLDQFEAFDEWEEIALFASHYFLLRASTRATASNSNDEAIINTTTELLDTQPRMTANFTAGPTHHKRFGALFSFGDQIGFHAGLGQQARLSSTDTYVQSDAAYAAVKCVPPESLPARVCHSITQMSNNRYLLVGGRTAPSKALNDTWLMEGDTWRQSCPFPTASFRHSATAIMLPTGEEGVLVYGGKSSNGTVSGEFFLWRNNSGIETWTVLSKNGGSCMPRFGSVMSSIGKGRGVLTGGMSQDGLVLDDFWTWQIFTDDTGDIYIRLTDEKARLEGFHPQISKWVSRFGSTAHRLGESLVLIGGIAVDGCIPHEYEVLTLDLSVFEYEDTSEISVLMSWRSPVHARPLLVGHSSIPVGGGRILIVGGGAVCFAFGTYWNNGTWVLSSGSSYIRDNEWRMLRPSTDPSVPRTVGDDQLSKLEHFTASTGIGN</sequence>
<proteinExistence type="inferred from homology"/>
<evidence type="ECO:0000256" key="11">
    <source>
        <dbReference type="ARBA" id="ARBA00029750"/>
    </source>
</evidence>
<dbReference type="EMBL" id="LHPM01000015">
    <property type="protein sequence ID" value="OAL64742.1"/>
    <property type="molecule type" value="Genomic_DNA"/>
</dbReference>
<dbReference type="VEuPathDB" id="FungiDB:TERG_05155"/>
<comment type="caution">
    <text evidence="14">The sequence shown here is derived from an EMBL/GenBank/DDBJ whole genome shotgun (WGS) entry which is preliminary data.</text>
</comment>
<keyword evidence="8" id="KW-0808">Transferase</keyword>
<evidence type="ECO:0000256" key="1">
    <source>
        <dbReference type="ARBA" id="ARBA00001806"/>
    </source>
</evidence>
<keyword evidence="7" id="KW-0489">Methyltransferase</keyword>
<name>A0A178EXA9_TRIRU</name>
<dbReference type="EC" id="2.1.1.290" evidence="5"/>
<evidence type="ECO:0000256" key="7">
    <source>
        <dbReference type="ARBA" id="ARBA00022603"/>
    </source>
</evidence>
<evidence type="ECO:0000256" key="3">
    <source>
        <dbReference type="ARBA" id="ARBA00010703"/>
    </source>
</evidence>
<evidence type="ECO:0000313" key="14">
    <source>
        <dbReference type="EMBL" id="OAL64742.1"/>
    </source>
</evidence>
<dbReference type="InterPro" id="IPR029063">
    <property type="entry name" value="SAM-dependent_MTases_sf"/>
</dbReference>
<dbReference type="InterPro" id="IPR007213">
    <property type="entry name" value="Ppm1/Ppm2/Tcmp"/>
</dbReference>
<dbReference type="OrthoDB" id="47172at2759"/>
<evidence type="ECO:0000256" key="9">
    <source>
        <dbReference type="ARBA" id="ARBA00022691"/>
    </source>
</evidence>
<keyword evidence="10" id="KW-0819">tRNA processing</keyword>
<dbReference type="Pfam" id="PF13418">
    <property type="entry name" value="Beta-prop_TYW4"/>
    <property type="match status" value="1"/>
</dbReference>
<comment type="pathway">
    <text evidence="2">tRNA modification; wybutosine-tRNA(Phe) biosynthesis.</text>
</comment>
<evidence type="ECO:0000313" key="15">
    <source>
        <dbReference type="Proteomes" id="UP000243015"/>
    </source>
</evidence>
<dbReference type="SUPFAM" id="SSF53335">
    <property type="entry name" value="S-adenosyl-L-methionine-dependent methyltransferases"/>
    <property type="match status" value="1"/>
</dbReference>
<accession>A0A178EXA9</accession>